<keyword evidence="4" id="KW-1185">Reference proteome</keyword>
<dbReference type="InterPro" id="IPR001119">
    <property type="entry name" value="SLH_dom"/>
</dbReference>
<dbReference type="RefSeq" id="WP_345586734.1">
    <property type="nucleotide sequence ID" value="NZ_BAABJG010000005.1"/>
</dbReference>
<dbReference type="PROSITE" id="PS51272">
    <property type="entry name" value="SLH"/>
    <property type="match status" value="3"/>
</dbReference>
<evidence type="ECO:0000259" key="2">
    <source>
        <dbReference type="PROSITE" id="PS51272"/>
    </source>
</evidence>
<organism evidence="3 4">
    <name type="scientific">Paenibacillus vulneris</name>
    <dbReference type="NCBI Taxonomy" id="1133364"/>
    <lineage>
        <taxon>Bacteria</taxon>
        <taxon>Bacillati</taxon>
        <taxon>Bacillota</taxon>
        <taxon>Bacilli</taxon>
        <taxon>Bacillales</taxon>
        <taxon>Paenibacillaceae</taxon>
        <taxon>Paenibacillus</taxon>
    </lineage>
</organism>
<dbReference type="Gene3D" id="2.60.40.680">
    <property type="match status" value="1"/>
</dbReference>
<feature type="compositionally biased region" description="Gly residues" evidence="1">
    <location>
        <begin position="135"/>
        <end position="150"/>
    </location>
</feature>
<reference evidence="4" key="1">
    <citation type="journal article" date="2019" name="Int. J. Syst. Evol. Microbiol.">
        <title>The Global Catalogue of Microorganisms (GCM) 10K type strain sequencing project: providing services to taxonomists for standard genome sequencing and annotation.</title>
        <authorList>
            <consortium name="The Broad Institute Genomics Platform"/>
            <consortium name="The Broad Institute Genome Sequencing Center for Infectious Disease"/>
            <person name="Wu L."/>
            <person name="Ma J."/>
        </authorList>
    </citation>
    <scope>NUCLEOTIDE SEQUENCE [LARGE SCALE GENOMIC DNA]</scope>
    <source>
        <strain evidence="4">CCUG 53270</strain>
    </source>
</reference>
<feature type="domain" description="SLH" evidence="2">
    <location>
        <begin position="402"/>
        <end position="460"/>
    </location>
</feature>
<evidence type="ECO:0000313" key="3">
    <source>
        <dbReference type="EMBL" id="MFD1218647.1"/>
    </source>
</evidence>
<feature type="domain" description="SLH" evidence="2">
    <location>
        <begin position="462"/>
        <end position="517"/>
    </location>
</feature>
<sequence>MTTNADSAAVGSEWKVSVKGLQLEDLYAYEVNLTYDATRLKFHSAESNASGGFTVDPIINGNRILLAHTGVGAVQGLNGDQTLFTLTFTGIAAGTADIGLDQMTLVNVVDSQLHTSEAAIGVKKTVSIVNRSSGNNGGGHSSGGASGGANGPSSTPAPVKMTDDGHGKKTVELPAGATEVKIAMSQIGTDPRTRLEIRNDNLSVELPPEVLLQLKGAVSEEQLNTSTLYFVMNPLPPDDAGKLIDRLQHSHHVGLRLSGNVYEFSLQLITGENQTISLTTFTKPITLRLKVDPSLDAKLVSVYHITKDEALEFMGGTFTNGEISADLHHFSQYAALEYTKVFEDVPHSHWAKKVITELAAKHIVAGTSDMNYEPERMITRAEFTALLVRALHLTDKGDIRFSDVSESDWFFPEVSIAVKAGMVEGTSETTFEPGTPISREEMVAMLMRTYLLHHKADAIPAGAAFDDEDAVSPWALPYVRNAKGLHLIEGREDNRFIPQGVGTRAEAAQVIYNFLSF</sequence>
<proteinExistence type="predicted"/>
<feature type="region of interest" description="Disordered" evidence="1">
    <location>
        <begin position="131"/>
        <end position="170"/>
    </location>
</feature>
<dbReference type="InterPro" id="IPR051465">
    <property type="entry name" value="Cell_Envelope_Struct_Comp"/>
</dbReference>
<name>A0ABW3UDE5_9BACL</name>
<dbReference type="CDD" id="cd08547">
    <property type="entry name" value="Type_II_cohesin"/>
    <property type="match status" value="1"/>
</dbReference>
<protein>
    <submittedName>
        <fullName evidence="3">S-layer homology domain-containing protein</fullName>
    </submittedName>
</protein>
<dbReference type="EMBL" id="JBHTLU010000004">
    <property type="protein sequence ID" value="MFD1218647.1"/>
    <property type="molecule type" value="Genomic_DNA"/>
</dbReference>
<dbReference type="InterPro" id="IPR008965">
    <property type="entry name" value="CBM2/CBM3_carb-bd_dom_sf"/>
</dbReference>
<dbReference type="PANTHER" id="PTHR43308:SF5">
    <property type="entry name" value="S-LAYER PROTEIN _ PEPTIDOGLYCAN ENDO-BETA-N-ACETYLGLUCOSAMINIDASE"/>
    <property type="match status" value="1"/>
</dbReference>
<comment type="caution">
    <text evidence="3">The sequence shown here is derived from an EMBL/GenBank/DDBJ whole genome shotgun (WGS) entry which is preliminary data.</text>
</comment>
<dbReference type="SUPFAM" id="SSF49384">
    <property type="entry name" value="Carbohydrate-binding domain"/>
    <property type="match status" value="1"/>
</dbReference>
<gene>
    <name evidence="3" type="ORF">ACFQ4B_00835</name>
</gene>
<evidence type="ECO:0000313" key="4">
    <source>
        <dbReference type="Proteomes" id="UP001597180"/>
    </source>
</evidence>
<dbReference type="Proteomes" id="UP001597180">
    <property type="component" value="Unassembled WGS sequence"/>
</dbReference>
<evidence type="ECO:0000256" key="1">
    <source>
        <dbReference type="SAM" id="MobiDB-lite"/>
    </source>
</evidence>
<dbReference type="Pfam" id="PF00395">
    <property type="entry name" value="SLH"/>
    <property type="match status" value="3"/>
</dbReference>
<feature type="domain" description="SLH" evidence="2">
    <location>
        <begin position="338"/>
        <end position="401"/>
    </location>
</feature>
<feature type="compositionally biased region" description="Basic and acidic residues" evidence="1">
    <location>
        <begin position="161"/>
        <end position="170"/>
    </location>
</feature>
<accession>A0ABW3UDE5</accession>
<dbReference type="PANTHER" id="PTHR43308">
    <property type="entry name" value="OUTER MEMBRANE PROTEIN ALPHA-RELATED"/>
    <property type="match status" value="1"/>
</dbReference>